<evidence type="ECO:0000256" key="5">
    <source>
        <dbReference type="ARBA" id="ARBA00022676"/>
    </source>
</evidence>
<dbReference type="Proteomes" id="UP000482209">
    <property type="component" value="Unassembled WGS sequence"/>
</dbReference>
<organism evidence="11 12">
    <name type="scientific">Velocimicrobium porci</name>
    <dbReference type="NCBI Taxonomy" id="2606634"/>
    <lineage>
        <taxon>Bacteria</taxon>
        <taxon>Bacillati</taxon>
        <taxon>Bacillota</taxon>
        <taxon>Clostridia</taxon>
        <taxon>Lachnospirales</taxon>
        <taxon>Lachnospiraceae</taxon>
        <taxon>Velocimicrobium</taxon>
    </lineage>
</organism>
<comment type="caution">
    <text evidence="11">The sequence shown here is derived from an EMBL/GenBank/DDBJ whole genome shotgun (WGS) entry which is preliminary data.</text>
</comment>
<protein>
    <recommendedName>
        <fullName evidence="4 10">4-alpha-glucanotransferase</fullName>
        <ecNumber evidence="3 10">2.4.1.25</ecNumber>
    </recommendedName>
    <alternativeName>
        <fullName evidence="8 10">Amylomaltase</fullName>
    </alternativeName>
    <alternativeName>
        <fullName evidence="9 10">Disproportionating enzyme</fullName>
    </alternativeName>
</protein>
<evidence type="ECO:0000256" key="6">
    <source>
        <dbReference type="ARBA" id="ARBA00022679"/>
    </source>
</evidence>
<dbReference type="Gene3D" id="3.20.20.80">
    <property type="entry name" value="Glycosidases"/>
    <property type="match status" value="1"/>
</dbReference>
<evidence type="ECO:0000313" key="12">
    <source>
        <dbReference type="Proteomes" id="UP000482209"/>
    </source>
</evidence>
<dbReference type="NCBIfam" id="NF011080">
    <property type="entry name" value="PRK14508.1-3"/>
    <property type="match status" value="1"/>
</dbReference>
<keyword evidence="12" id="KW-1185">Reference proteome</keyword>
<evidence type="ECO:0000256" key="10">
    <source>
        <dbReference type="RuleBase" id="RU361207"/>
    </source>
</evidence>
<dbReference type="EC" id="2.4.1.25" evidence="3 10"/>
<evidence type="ECO:0000256" key="1">
    <source>
        <dbReference type="ARBA" id="ARBA00000439"/>
    </source>
</evidence>
<proteinExistence type="inferred from homology"/>
<dbReference type="AlphaFoldDB" id="A0A6L5XWU4"/>
<evidence type="ECO:0000256" key="9">
    <source>
        <dbReference type="ARBA" id="ARBA00031501"/>
    </source>
</evidence>
<accession>A0A6L5XWU4</accession>
<evidence type="ECO:0000256" key="4">
    <source>
        <dbReference type="ARBA" id="ARBA00020295"/>
    </source>
</evidence>
<dbReference type="RefSeq" id="WP_154518121.1">
    <property type="nucleotide sequence ID" value="NZ_VUMT01000005.1"/>
</dbReference>
<reference evidence="11 12" key="1">
    <citation type="submission" date="2019-08" db="EMBL/GenBank/DDBJ databases">
        <title>In-depth cultivation of the pig gut microbiome towards novel bacterial diversity and tailored functional studies.</title>
        <authorList>
            <person name="Wylensek D."/>
            <person name="Hitch T.C.A."/>
            <person name="Clavel T."/>
        </authorList>
    </citation>
    <scope>NUCLEOTIDE SEQUENCE [LARGE SCALE GENOMIC DNA]</scope>
    <source>
        <strain evidence="11 12">WCA-693-APC-MOT-I</strain>
    </source>
</reference>
<evidence type="ECO:0000313" key="11">
    <source>
        <dbReference type="EMBL" id="MSS63222.1"/>
    </source>
</evidence>
<evidence type="ECO:0000256" key="2">
    <source>
        <dbReference type="ARBA" id="ARBA00005684"/>
    </source>
</evidence>
<dbReference type="NCBIfam" id="TIGR00217">
    <property type="entry name" value="malQ"/>
    <property type="match status" value="1"/>
</dbReference>
<dbReference type="Pfam" id="PF02446">
    <property type="entry name" value="Glyco_hydro_77"/>
    <property type="match status" value="1"/>
</dbReference>
<evidence type="ECO:0000256" key="3">
    <source>
        <dbReference type="ARBA" id="ARBA00012560"/>
    </source>
</evidence>
<dbReference type="EMBL" id="VUMT01000005">
    <property type="protein sequence ID" value="MSS63222.1"/>
    <property type="molecule type" value="Genomic_DNA"/>
</dbReference>
<dbReference type="PANTHER" id="PTHR32438">
    <property type="entry name" value="4-ALPHA-GLUCANOTRANSFERASE DPE1, CHLOROPLASTIC/AMYLOPLASTIC"/>
    <property type="match status" value="1"/>
</dbReference>
<keyword evidence="6 10" id="KW-0808">Transferase</keyword>
<gene>
    <name evidence="11" type="primary">malQ</name>
    <name evidence="11" type="ORF">FYJ58_04925</name>
</gene>
<comment type="similarity">
    <text evidence="2 10">Belongs to the disproportionating enzyme family.</text>
</comment>
<dbReference type="SUPFAM" id="SSF51445">
    <property type="entry name" value="(Trans)glycosidases"/>
    <property type="match status" value="1"/>
</dbReference>
<dbReference type="InterPro" id="IPR003385">
    <property type="entry name" value="Glyco_hydro_77"/>
</dbReference>
<comment type="catalytic activity">
    <reaction evidence="1 10">
        <text>Transfers a segment of a (1-&gt;4)-alpha-D-glucan to a new position in an acceptor, which may be glucose or a (1-&gt;4)-alpha-D-glucan.</text>
        <dbReference type="EC" id="2.4.1.25"/>
    </reaction>
</comment>
<evidence type="ECO:0000256" key="7">
    <source>
        <dbReference type="ARBA" id="ARBA00023277"/>
    </source>
</evidence>
<name>A0A6L5XWU4_9FIRM</name>
<sequence length="500" mass="58181">MKKELKLKRRGAGILLPISSLPSPYGIGTFGEEAYRFVDQLVEAKQKYWQVLPVGPTSYGDSPYQSFSAFSGNPYFIDLDILIDEGLLEKNEVLAYNWGENESDIDYATIYQNRFKVLRKAFERSNHKDIEEYKEFCAQNTYWLDDYSLYMAVKCTFDNQEWSLWEESIRNREPEAVAKYQKELKDEIDFWKFCQYKFHEQWKKLKQYANMRGVKIIGDIPLYVAMDSADVWVHGRLFELDERKNPINVAGVPPDAFSDTGQRWGNPLYDWKAMEEENFCWWRERMKTNAELYDIIRIDHFIGVVRYYSIPVSCPTAQVGKWRQGPGAKLTDAIKESIGDSEIIAEDLGLVVPSVRRLIKKTGWPGMKILEFGFDGNAENDNLPHNYKTSNCIVYGGTHDNETLVGFFEKQKKEELNYLYSYLNIKRKKDIPDAIIRLAYASIADTAIFQMQDILHLDNKARMNLPGTLGANWRWRMKKGQFTEEHVKSLAKLVGVFGRE</sequence>
<keyword evidence="5 10" id="KW-0328">Glycosyltransferase</keyword>
<dbReference type="GO" id="GO:0005975">
    <property type="term" value="P:carbohydrate metabolic process"/>
    <property type="evidence" value="ECO:0007669"/>
    <property type="project" value="InterPro"/>
</dbReference>
<dbReference type="PANTHER" id="PTHR32438:SF5">
    <property type="entry name" value="4-ALPHA-GLUCANOTRANSFERASE DPE1, CHLOROPLASTIC_AMYLOPLASTIC"/>
    <property type="match status" value="1"/>
</dbReference>
<evidence type="ECO:0000256" key="8">
    <source>
        <dbReference type="ARBA" id="ARBA00031423"/>
    </source>
</evidence>
<dbReference type="InterPro" id="IPR017853">
    <property type="entry name" value="GH"/>
</dbReference>
<dbReference type="GO" id="GO:0004134">
    <property type="term" value="F:4-alpha-glucanotransferase activity"/>
    <property type="evidence" value="ECO:0007669"/>
    <property type="project" value="UniProtKB-EC"/>
</dbReference>
<keyword evidence="7 10" id="KW-0119">Carbohydrate metabolism</keyword>